<dbReference type="RefSeq" id="WP_344243970.1">
    <property type="nucleotide sequence ID" value="NZ_BAAAHH010000027.1"/>
</dbReference>
<keyword evidence="3" id="KW-1185">Reference proteome</keyword>
<feature type="region of interest" description="Disordered" evidence="1">
    <location>
        <begin position="1"/>
        <end position="158"/>
    </location>
</feature>
<accession>A0ABN1RRE0</accession>
<evidence type="ECO:0000256" key="1">
    <source>
        <dbReference type="SAM" id="MobiDB-lite"/>
    </source>
</evidence>
<sequence length="208" mass="21849">MTTCAEKANDRPGRTAVDEQTSPGDGGYPREMAPAGRIVRTGPAAGREAAVRETAGREADVREAVGREEEASDRPGRTAVDEQTSPGDSGHLKEMAPAGRIVRTGSAADREVVVREVVGREAAGREEASERPGRTAVDEQTSPGDSGHPREMAPTGRIVRTDRRLAGRRLSGDGWLGSGWSERGGCRRVGAVLVGSGERVAERGAAGR</sequence>
<gene>
    <name evidence="2" type="ORF">GCM10009550_55880</name>
</gene>
<dbReference type="EMBL" id="BAAAHH010000027">
    <property type="protein sequence ID" value="GAA0962186.1"/>
    <property type="molecule type" value="Genomic_DNA"/>
</dbReference>
<proteinExistence type="predicted"/>
<organism evidence="2 3">
    <name type="scientific">Actinocorallia libanotica</name>
    <dbReference type="NCBI Taxonomy" id="46162"/>
    <lineage>
        <taxon>Bacteria</taxon>
        <taxon>Bacillati</taxon>
        <taxon>Actinomycetota</taxon>
        <taxon>Actinomycetes</taxon>
        <taxon>Streptosporangiales</taxon>
        <taxon>Thermomonosporaceae</taxon>
        <taxon>Actinocorallia</taxon>
    </lineage>
</organism>
<reference evidence="2 3" key="1">
    <citation type="journal article" date="2019" name="Int. J. Syst. Evol. Microbiol.">
        <title>The Global Catalogue of Microorganisms (GCM) 10K type strain sequencing project: providing services to taxonomists for standard genome sequencing and annotation.</title>
        <authorList>
            <consortium name="The Broad Institute Genomics Platform"/>
            <consortium name="The Broad Institute Genome Sequencing Center for Infectious Disease"/>
            <person name="Wu L."/>
            <person name="Ma J."/>
        </authorList>
    </citation>
    <scope>NUCLEOTIDE SEQUENCE [LARGE SCALE GENOMIC DNA]</scope>
    <source>
        <strain evidence="2 3">JCM 10696</strain>
    </source>
</reference>
<evidence type="ECO:0000313" key="3">
    <source>
        <dbReference type="Proteomes" id="UP001500665"/>
    </source>
</evidence>
<dbReference type="Proteomes" id="UP001500665">
    <property type="component" value="Unassembled WGS sequence"/>
</dbReference>
<evidence type="ECO:0008006" key="4">
    <source>
        <dbReference type="Google" id="ProtNLM"/>
    </source>
</evidence>
<feature type="compositionally biased region" description="Basic and acidic residues" evidence="1">
    <location>
        <begin position="49"/>
        <end position="80"/>
    </location>
</feature>
<name>A0ABN1RRE0_9ACTN</name>
<comment type="caution">
    <text evidence="2">The sequence shown here is derived from an EMBL/GenBank/DDBJ whole genome shotgun (WGS) entry which is preliminary data.</text>
</comment>
<protein>
    <recommendedName>
        <fullName evidence="4">DUF2382 domain-containing protein</fullName>
    </recommendedName>
</protein>
<evidence type="ECO:0000313" key="2">
    <source>
        <dbReference type="EMBL" id="GAA0962186.1"/>
    </source>
</evidence>
<feature type="compositionally biased region" description="Basic and acidic residues" evidence="1">
    <location>
        <begin position="108"/>
        <end position="137"/>
    </location>
</feature>
<feature type="compositionally biased region" description="Basic and acidic residues" evidence="1">
    <location>
        <begin position="7"/>
        <end position="17"/>
    </location>
</feature>